<protein>
    <submittedName>
        <fullName evidence="1">Uncharacterized protein</fullName>
    </submittedName>
</protein>
<gene>
    <name evidence="1" type="ORF">NQ176_g271</name>
</gene>
<keyword evidence="2" id="KW-1185">Reference proteome</keyword>
<comment type="caution">
    <text evidence="1">The sequence shown here is derived from an EMBL/GenBank/DDBJ whole genome shotgun (WGS) entry which is preliminary data.</text>
</comment>
<sequence>MDSMTALHYTVSNSSEEMVMCFINTGISIDTGVKRRSLLEAGTDNGARCALLNSNDAVVDCSTGRRRGLTALHYASLTGSKKMTEFLLRNQANPNAESEFGETPLHLALKRDLAGATRRLGFSDRWSDSTYRVEYILTLMEEDSEGEYDTEYRRTRSIIEEYRASVLTLLLGDERTDVAARDNEGATALHSVMYGSSTSPDIVKRLVERGADISARNNRGQTPLHLACFKSDAPAIGTLLDYGADVGAADDMGVNCLHYAAQSRHIKAVLPLLTAASTSHVGALPLAMSRDLHGRNALHHLFIGRKHVDAPAVQSLLDLGVKCDELDKDGMSPLACYLSVVQGSINADEVIQLLFQGGSDATFKTRTDGQTLAHMHAKSAKQLRVEILRVLARFEVDLQVTDNQSRSVLHHCAIRGSLTKEAVSFLRDEVGLLVTDKDMHGKTAIDYAVAAKQRWRPPDMYDRDRWSRTEDILLSMI</sequence>
<dbReference type="Proteomes" id="UP001143910">
    <property type="component" value="Unassembled WGS sequence"/>
</dbReference>
<evidence type="ECO:0000313" key="2">
    <source>
        <dbReference type="Proteomes" id="UP001143910"/>
    </source>
</evidence>
<name>A0ACC1NXL0_9HYPO</name>
<accession>A0ACC1NXL0</accession>
<organism evidence="1 2">
    <name type="scientific">Zarea fungicola</name>
    <dbReference type="NCBI Taxonomy" id="93591"/>
    <lineage>
        <taxon>Eukaryota</taxon>
        <taxon>Fungi</taxon>
        <taxon>Dikarya</taxon>
        <taxon>Ascomycota</taxon>
        <taxon>Pezizomycotina</taxon>
        <taxon>Sordariomycetes</taxon>
        <taxon>Hypocreomycetidae</taxon>
        <taxon>Hypocreales</taxon>
        <taxon>Cordycipitaceae</taxon>
        <taxon>Zarea</taxon>
    </lineage>
</organism>
<reference evidence="1" key="1">
    <citation type="submission" date="2022-08" db="EMBL/GenBank/DDBJ databases">
        <title>Genome Sequence of Lecanicillium fungicola.</title>
        <authorList>
            <person name="Buettner E."/>
        </authorList>
    </citation>
    <scope>NUCLEOTIDE SEQUENCE</scope>
    <source>
        <strain evidence="1">Babe33</strain>
    </source>
</reference>
<evidence type="ECO:0000313" key="1">
    <source>
        <dbReference type="EMBL" id="KAJ2984020.1"/>
    </source>
</evidence>
<proteinExistence type="predicted"/>
<dbReference type="EMBL" id="JANJQO010000009">
    <property type="protein sequence ID" value="KAJ2984020.1"/>
    <property type="molecule type" value="Genomic_DNA"/>
</dbReference>